<dbReference type="SUPFAM" id="SSF57924">
    <property type="entry name" value="Inhibitor of apoptosis (IAP) repeat"/>
    <property type="match status" value="2"/>
</dbReference>
<evidence type="ECO:0000313" key="1">
    <source>
        <dbReference type="EMBL" id="KAK6177291.1"/>
    </source>
</evidence>
<dbReference type="PANTHER" id="PTHR10044:SF139">
    <property type="entry name" value="DEATH-ASSOCIATED INHIBITOR OF APOPTOSIS 2"/>
    <property type="match status" value="1"/>
</dbReference>
<organism evidence="1 2">
    <name type="scientific">Patella caerulea</name>
    <name type="common">Rayed Mediterranean limpet</name>
    <dbReference type="NCBI Taxonomy" id="87958"/>
    <lineage>
        <taxon>Eukaryota</taxon>
        <taxon>Metazoa</taxon>
        <taxon>Spiralia</taxon>
        <taxon>Lophotrochozoa</taxon>
        <taxon>Mollusca</taxon>
        <taxon>Gastropoda</taxon>
        <taxon>Patellogastropoda</taxon>
        <taxon>Patelloidea</taxon>
        <taxon>Patellidae</taxon>
        <taxon>Patella</taxon>
    </lineage>
</organism>
<accession>A0AAN8JJZ1</accession>
<name>A0AAN8JJZ1_PATCE</name>
<dbReference type="PANTHER" id="PTHR10044">
    <property type="entry name" value="INHIBITOR OF APOPTOSIS"/>
    <property type="match status" value="1"/>
</dbReference>
<reference evidence="1 2" key="1">
    <citation type="submission" date="2024-01" db="EMBL/GenBank/DDBJ databases">
        <title>The genome of the rayed Mediterranean limpet Patella caerulea (Linnaeus, 1758).</title>
        <authorList>
            <person name="Anh-Thu Weber A."/>
            <person name="Halstead-Nussloch G."/>
        </authorList>
    </citation>
    <scope>NUCLEOTIDE SEQUENCE [LARGE SCALE GENOMIC DNA]</scope>
    <source>
        <strain evidence="1">AATW-2023a</strain>
        <tissue evidence="1">Whole specimen</tissue>
    </source>
</reference>
<dbReference type="CDD" id="cd00022">
    <property type="entry name" value="BIR"/>
    <property type="match status" value="2"/>
</dbReference>
<dbReference type="GO" id="GO:0005634">
    <property type="term" value="C:nucleus"/>
    <property type="evidence" value="ECO:0007669"/>
    <property type="project" value="TreeGrafter"/>
</dbReference>
<dbReference type="GO" id="GO:0005737">
    <property type="term" value="C:cytoplasm"/>
    <property type="evidence" value="ECO:0007669"/>
    <property type="project" value="TreeGrafter"/>
</dbReference>
<gene>
    <name evidence="1" type="ORF">SNE40_015418</name>
</gene>
<dbReference type="InterPro" id="IPR001370">
    <property type="entry name" value="BIR_rpt"/>
</dbReference>
<proteinExistence type="predicted"/>
<comment type="caution">
    <text evidence="1">The sequence shown here is derived from an EMBL/GenBank/DDBJ whole genome shotgun (WGS) entry which is preliminary data.</text>
</comment>
<sequence>MPIRQTRRFVSEKERLQTFQSWPLSHSATPYEFVQAGFYYSGERDKVICSFCDGELSNWGPKDNPMEKHRINYPDCLFVKENMRPIHSGASPFVNNTSEYRSPTINPASFHRSTETQQSTVETNSKHIYLHPMDKPCCTSPATRHDDVYTNPMDKPCCTPQATRHNVYTDYTKEHNRLNSFTNWSSRNQTPQELARAGFYYTGIGDRVQCFACKGIVKFWQVDDDPWIEHAKFFPNCPYLKLCMGEGLTDAIHEESARMYPKEYIDSYDEVDVCG</sequence>
<keyword evidence="2" id="KW-1185">Reference proteome</keyword>
<dbReference type="SMART" id="SM00238">
    <property type="entry name" value="BIR"/>
    <property type="match status" value="2"/>
</dbReference>
<dbReference type="Gene3D" id="1.10.1170.10">
    <property type="entry name" value="Inhibitor Of Apoptosis Protein (2mihbC-IAP-1), Chain A"/>
    <property type="match status" value="2"/>
</dbReference>
<protein>
    <submittedName>
        <fullName evidence="1">Uncharacterized protein</fullName>
    </submittedName>
</protein>
<dbReference type="EMBL" id="JAZGQO010000010">
    <property type="protein sequence ID" value="KAK6177291.1"/>
    <property type="molecule type" value="Genomic_DNA"/>
</dbReference>
<dbReference type="PROSITE" id="PS50143">
    <property type="entry name" value="BIR_REPEAT_2"/>
    <property type="match status" value="2"/>
</dbReference>
<dbReference type="PROSITE" id="PS01282">
    <property type="entry name" value="BIR_REPEAT_1"/>
    <property type="match status" value="2"/>
</dbReference>
<dbReference type="AlphaFoldDB" id="A0AAN8JJZ1"/>
<evidence type="ECO:0000313" key="2">
    <source>
        <dbReference type="Proteomes" id="UP001347796"/>
    </source>
</evidence>
<dbReference type="GO" id="GO:0051726">
    <property type="term" value="P:regulation of cell cycle"/>
    <property type="evidence" value="ECO:0007669"/>
    <property type="project" value="TreeGrafter"/>
</dbReference>
<dbReference type="InterPro" id="IPR050784">
    <property type="entry name" value="IAP"/>
</dbReference>
<dbReference type="Pfam" id="PF00653">
    <property type="entry name" value="BIR"/>
    <property type="match status" value="2"/>
</dbReference>
<dbReference type="Proteomes" id="UP001347796">
    <property type="component" value="Unassembled WGS sequence"/>
</dbReference>